<keyword evidence="4" id="KW-0067">ATP-binding</keyword>
<gene>
    <name evidence="15" type="ORF">GCM10011534_26220</name>
</gene>
<dbReference type="NCBIfam" id="NF004281">
    <property type="entry name" value="PRK05690.1"/>
    <property type="match status" value="1"/>
</dbReference>
<dbReference type="CDD" id="cd00757">
    <property type="entry name" value="ThiF_MoeB_HesA_family"/>
    <property type="match status" value="1"/>
</dbReference>
<dbReference type="GO" id="GO:0005829">
    <property type="term" value="C:cytosol"/>
    <property type="evidence" value="ECO:0007669"/>
    <property type="project" value="TreeGrafter"/>
</dbReference>
<dbReference type="InterPro" id="IPR045886">
    <property type="entry name" value="ThiF/MoeB/HesA"/>
</dbReference>
<evidence type="ECO:0000313" key="16">
    <source>
        <dbReference type="Proteomes" id="UP000649829"/>
    </source>
</evidence>
<dbReference type="GO" id="GO:0061605">
    <property type="term" value="F:molybdopterin-synthase adenylyltransferase activity"/>
    <property type="evidence" value="ECO:0007669"/>
    <property type="project" value="UniProtKB-EC"/>
</dbReference>
<comment type="caution">
    <text evidence="15">The sequence shown here is derived from an EMBL/GenBank/DDBJ whole genome shotgun (WGS) entry which is preliminary data.</text>
</comment>
<feature type="transmembrane region" description="Helical" evidence="13">
    <location>
        <begin position="28"/>
        <end position="45"/>
    </location>
</feature>
<evidence type="ECO:0000256" key="9">
    <source>
        <dbReference type="ARBA" id="ARBA00073635"/>
    </source>
</evidence>
<evidence type="ECO:0000256" key="5">
    <source>
        <dbReference type="ARBA" id="ARBA00052218"/>
    </source>
</evidence>
<evidence type="ECO:0000256" key="10">
    <source>
        <dbReference type="ARBA" id="ARBA00075110"/>
    </source>
</evidence>
<dbReference type="Pfam" id="PF00899">
    <property type="entry name" value="ThiF"/>
    <property type="match status" value="1"/>
</dbReference>
<dbReference type="EC" id="2.7.7.80" evidence="8"/>
<keyword evidence="2" id="KW-0808">Transferase</keyword>
<comment type="catalytic activity">
    <reaction evidence="5">
        <text>[molybdopterin-synthase sulfur-carrier protein]-C-terminal Gly-Gly + ATP + H(+) = [molybdopterin-synthase sulfur-carrier protein]-C-terminal Gly-Gly-AMP + diphosphate</text>
        <dbReference type="Rhea" id="RHEA:43616"/>
        <dbReference type="Rhea" id="RHEA-COMP:12159"/>
        <dbReference type="Rhea" id="RHEA-COMP:12202"/>
        <dbReference type="ChEBI" id="CHEBI:15378"/>
        <dbReference type="ChEBI" id="CHEBI:30616"/>
        <dbReference type="ChEBI" id="CHEBI:33019"/>
        <dbReference type="ChEBI" id="CHEBI:90618"/>
        <dbReference type="ChEBI" id="CHEBI:90778"/>
        <dbReference type="EC" id="2.7.7.80"/>
    </reaction>
</comment>
<name>A0A917SXW4_9RHOB</name>
<comment type="function">
    <text evidence="6">Catalyzes the adenylation by ATP of the carboxyl group of the C-terminal glycine of sulfur carrier protein MoaD.</text>
</comment>
<feature type="domain" description="THIF-type NAD/FAD binding fold" evidence="14">
    <location>
        <begin position="110"/>
        <end position="346"/>
    </location>
</feature>
<evidence type="ECO:0000256" key="7">
    <source>
        <dbReference type="ARBA" id="ARBA00063809"/>
    </source>
</evidence>
<reference evidence="15" key="1">
    <citation type="journal article" date="2014" name="Int. J. Syst. Evol. Microbiol.">
        <title>Complete genome sequence of Corynebacterium casei LMG S-19264T (=DSM 44701T), isolated from a smear-ripened cheese.</title>
        <authorList>
            <consortium name="US DOE Joint Genome Institute (JGI-PGF)"/>
            <person name="Walter F."/>
            <person name="Albersmeier A."/>
            <person name="Kalinowski J."/>
            <person name="Ruckert C."/>
        </authorList>
    </citation>
    <scope>NUCLEOTIDE SEQUENCE</scope>
    <source>
        <strain evidence="15">CGMCC 1.6293</strain>
    </source>
</reference>
<dbReference type="EMBL" id="BMLF01000002">
    <property type="protein sequence ID" value="GGM03156.1"/>
    <property type="molecule type" value="Genomic_DNA"/>
</dbReference>
<dbReference type="PANTHER" id="PTHR10953:SF102">
    <property type="entry name" value="ADENYLYLTRANSFERASE AND SULFURTRANSFERASE MOCS3"/>
    <property type="match status" value="1"/>
</dbReference>
<evidence type="ECO:0000256" key="11">
    <source>
        <dbReference type="ARBA" id="ARBA00075328"/>
    </source>
</evidence>
<dbReference type="PANTHER" id="PTHR10953">
    <property type="entry name" value="UBIQUITIN-ACTIVATING ENZYME E1"/>
    <property type="match status" value="1"/>
</dbReference>
<protein>
    <recommendedName>
        <fullName evidence="9">Molybdopterin-synthase adenylyltransferase</fullName>
        <ecNumber evidence="8">2.7.7.80</ecNumber>
    </recommendedName>
    <alternativeName>
        <fullName evidence="12">MoaD protein adenylase</fullName>
    </alternativeName>
    <alternativeName>
        <fullName evidence="10">Molybdopterin-converting factor subunit 1 adenylase</fullName>
    </alternativeName>
    <alternativeName>
        <fullName evidence="11">Sulfur carrier protein MoaD adenylyltransferase</fullName>
    </alternativeName>
</protein>
<reference evidence="15" key="2">
    <citation type="submission" date="2020-09" db="EMBL/GenBank/DDBJ databases">
        <authorList>
            <person name="Sun Q."/>
            <person name="Zhou Y."/>
        </authorList>
    </citation>
    <scope>NUCLEOTIDE SEQUENCE</scope>
    <source>
        <strain evidence="15">CGMCC 1.6293</strain>
    </source>
</reference>
<accession>A0A917SXW4</accession>
<feature type="transmembrane region" description="Helical" evidence="13">
    <location>
        <begin position="57"/>
        <end position="75"/>
    </location>
</feature>
<keyword evidence="16" id="KW-1185">Reference proteome</keyword>
<evidence type="ECO:0000256" key="13">
    <source>
        <dbReference type="SAM" id="Phobius"/>
    </source>
</evidence>
<dbReference type="GO" id="GO:0005524">
    <property type="term" value="F:ATP binding"/>
    <property type="evidence" value="ECO:0007669"/>
    <property type="project" value="UniProtKB-KW"/>
</dbReference>
<dbReference type="GO" id="GO:0004792">
    <property type="term" value="F:thiosulfate-cyanide sulfurtransferase activity"/>
    <property type="evidence" value="ECO:0007669"/>
    <property type="project" value="TreeGrafter"/>
</dbReference>
<proteinExistence type="inferred from homology"/>
<keyword evidence="3" id="KW-0547">Nucleotide-binding</keyword>
<dbReference type="GO" id="GO:0008641">
    <property type="term" value="F:ubiquitin-like modifier activating enzyme activity"/>
    <property type="evidence" value="ECO:0007669"/>
    <property type="project" value="InterPro"/>
</dbReference>
<evidence type="ECO:0000256" key="6">
    <source>
        <dbReference type="ARBA" id="ARBA00055169"/>
    </source>
</evidence>
<keyword evidence="13" id="KW-0812">Transmembrane</keyword>
<comment type="subunit">
    <text evidence="7">Homodimer. Forms a stable heterotetrameric complex of 2 MoeB and 2 MoaD during adenylation of MoaD.</text>
</comment>
<dbReference type="SUPFAM" id="SSF69572">
    <property type="entry name" value="Activating enzymes of the ubiquitin-like proteins"/>
    <property type="match status" value="1"/>
</dbReference>
<sequence>MLTVLFLAAVFWFGGAWLGVARGPRYAVLAVLFGFAVLAQVVLPDGHAIRQMTGGTLARWLMFFGFVAIVLLYRAGLGKLRRRAQGGGAAEDPGTAPRAGGFRDVELERYARHIVLRELGGPGQKRLRDARVLVIGAGGLGSPALLYLGAAGVGTVGVIDDDVVENTNLQRQVIHMDAALGRPKVFSAEATVKAQNPHVTVKPYNRRLTEDIAAGLFAEYDVILDGTDDFATRYLANRVAVAQGKPLVSGALSQWEGQVSVFDPARGAPCYQCIFPEAPAPGLAPTCAEAGVLGPLPGVVGAMMAVEAVKVITGAGAPLRGEMLIYDALWGETRKIALKRRADCPVCGVAQAEARP</sequence>
<evidence type="ECO:0000313" key="15">
    <source>
        <dbReference type="EMBL" id="GGM03156.1"/>
    </source>
</evidence>
<dbReference type="Proteomes" id="UP000649829">
    <property type="component" value="Unassembled WGS sequence"/>
</dbReference>
<dbReference type="RefSeq" id="WP_028287530.1">
    <property type="nucleotide sequence ID" value="NZ_BMLF01000002.1"/>
</dbReference>
<evidence type="ECO:0000256" key="3">
    <source>
        <dbReference type="ARBA" id="ARBA00022741"/>
    </source>
</evidence>
<evidence type="ECO:0000259" key="14">
    <source>
        <dbReference type="Pfam" id="PF00899"/>
    </source>
</evidence>
<dbReference type="GO" id="GO:0008146">
    <property type="term" value="F:sulfotransferase activity"/>
    <property type="evidence" value="ECO:0007669"/>
    <property type="project" value="TreeGrafter"/>
</dbReference>
<keyword evidence="13" id="KW-0472">Membrane</keyword>
<keyword evidence="13" id="KW-1133">Transmembrane helix</keyword>
<evidence type="ECO:0000256" key="1">
    <source>
        <dbReference type="ARBA" id="ARBA00009919"/>
    </source>
</evidence>
<dbReference type="FunFam" id="3.40.50.720:FF:000033">
    <property type="entry name" value="Adenylyltransferase and sulfurtransferase MOCS3"/>
    <property type="match status" value="1"/>
</dbReference>
<evidence type="ECO:0000256" key="4">
    <source>
        <dbReference type="ARBA" id="ARBA00022840"/>
    </source>
</evidence>
<dbReference type="InterPro" id="IPR035985">
    <property type="entry name" value="Ubiquitin-activating_enz"/>
</dbReference>
<comment type="similarity">
    <text evidence="1">Belongs to the HesA/MoeB/ThiF family.</text>
</comment>
<organism evidence="15 16">
    <name type="scientific">Pseudooceanicola nanhaiensis</name>
    <dbReference type="NCBI Taxonomy" id="375761"/>
    <lineage>
        <taxon>Bacteria</taxon>
        <taxon>Pseudomonadati</taxon>
        <taxon>Pseudomonadota</taxon>
        <taxon>Alphaproteobacteria</taxon>
        <taxon>Rhodobacterales</taxon>
        <taxon>Paracoccaceae</taxon>
        <taxon>Pseudooceanicola</taxon>
    </lineage>
</organism>
<dbReference type="InterPro" id="IPR000594">
    <property type="entry name" value="ThiF_NAD_FAD-bd"/>
</dbReference>
<dbReference type="Gene3D" id="3.40.50.720">
    <property type="entry name" value="NAD(P)-binding Rossmann-like Domain"/>
    <property type="match status" value="1"/>
</dbReference>
<evidence type="ECO:0000256" key="12">
    <source>
        <dbReference type="ARBA" id="ARBA00078531"/>
    </source>
</evidence>
<evidence type="ECO:0000256" key="8">
    <source>
        <dbReference type="ARBA" id="ARBA00066884"/>
    </source>
</evidence>
<dbReference type="AlphaFoldDB" id="A0A917SXW4"/>
<evidence type="ECO:0000256" key="2">
    <source>
        <dbReference type="ARBA" id="ARBA00022679"/>
    </source>
</evidence>